<evidence type="ECO:0000256" key="1">
    <source>
        <dbReference type="SAM" id="Phobius"/>
    </source>
</evidence>
<feature type="transmembrane region" description="Helical" evidence="1">
    <location>
        <begin position="24"/>
        <end position="47"/>
    </location>
</feature>
<dbReference type="EMBL" id="CP031001">
    <property type="protein sequence ID" value="QHN78167.1"/>
    <property type="molecule type" value="Genomic_DNA"/>
</dbReference>
<evidence type="ECO:0000313" key="2">
    <source>
        <dbReference type="EMBL" id="QHN78167.1"/>
    </source>
</evidence>
<sequence length="50" mass="5648">MLCIVLVMVYCTLAFILIYSVRGIGIVLGNACNIIYICVYIYGCTLYEFL</sequence>
<name>A0A6B9VAC9_ARAHY</name>
<keyword evidence="1" id="KW-0812">Transmembrane</keyword>
<keyword evidence="1" id="KW-0472">Membrane</keyword>
<keyword evidence="1" id="KW-1133">Transmembrane helix</keyword>
<organism evidence="2 3">
    <name type="scientific">Arachis hypogaea</name>
    <name type="common">Peanut</name>
    <dbReference type="NCBI Taxonomy" id="3818"/>
    <lineage>
        <taxon>Eukaryota</taxon>
        <taxon>Viridiplantae</taxon>
        <taxon>Streptophyta</taxon>
        <taxon>Embryophyta</taxon>
        <taxon>Tracheophyta</taxon>
        <taxon>Spermatophyta</taxon>
        <taxon>Magnoliopsida</taxon>
        <taxon>eudicotyledons</taxon>
        <taxon>Gunneridae</taxon>
        <taxon>Pentapetalae</taxon>
        <taxon>rosids</taxon>
        <taxon>fabids</taxon>
        <taxon>Fabales</taxon>
        <taxon>Fabaceae</taxon>
        <taxon>Papilionoideae</taxon>
        <taxon>50 kb inversion clade</taxon>
        <taxon>dalbergioids sensu lato</taxon>
        <taxon>Dalbergieae</taxon>
        <taxon>Pterocarpus clade</taxon>
        <taxon>Arachis</taxon>
    </lineage>
</organism>
<evidence type="ECO:0000313" key="3">
    <source>
        <dbReference type="Proteomes" id="UP000464620"/>
    </source>
</evidence>
<protein>
    <submittedName>
        <fullName evidence="2">Uncharacterized protein</fullName>
    </submittedName>
</protein>
<dbReference type="AlphaFoldDB" id="A0A6B9VAC9"/>
<dbReference type="Proteomes" id="UP000464620">
    <property type="component" value="Chromosome B09"/>
</dbReference>
<reference evidence="2 3" key="1">
    <citation type="submission" date="2020-01" db="EMBL/GenBank/DDBJ databases">
        <title>Genome sequence of Arachis hypogaea, cultivar Shitouqi.</title>
        <authorList>
            <person name="Zhuang W."/>
            <person name="Chen H."/>
            <person name="Varshney R."/>
            <person name="Wang D."/>
            <person name="Ming R."/>
        </authorList>
    </citation>
    <scope>NUCLEOTIDE SEQUENCE [LARGE SCALE GENOMIC DNA]</scope>
    <source>
        <tissue evidence="2">Young leaf</tissue>
    </source>
</reference>
<gene>
    <name evidence="2" type="ORF">DS421_19g659050</name>
</gene>
<proteinExistence type="predicted"/>
<accession>A0A6B9VAC9</accession>